<keyword evidence="1" id="KW-1003">Cell membrane</keyword>
<evidence type="ECO:0000256" key="4">
    <source>
        <dbReference type="ARBA" id="ARBA00022801"/>
    </source>
</evidence>
<keyword evidence="8" id="KW-0449">Lipoprotein</keyword>
<feature type="transmembrane region" description="Helical" evidence="7">
    <location>
        <begin position="72"/>
        <end position="92"/>
    </location>
</feature>
<gene>
    <name evidence="8" type="primary">lspA_10</name>
    <name evidence="8" type="ORF">GALL_341680</name>
</gene>
<dbReference type="PRINTS" id="PR00781">
    <property type="entry name" value="LIPOSIGPTASE"/>
</dbReference>
<evidence type="ECO:0000256" key="6">
    <source>
        <dbReference type="ARBA" id="ARBA00023136"/>
    </source>
</evidence>
<name>A0A1J5QVX0_9ZZZZ</name>
<organism evidence="8">
    <name type="scientific">mine drainage metagenome</name>
    <dbReference type="NCBI Taxonomy" id="410659"/>
    <lineage>
        <taxon>unclassified sequences</taxon>
        <taxon>metagenomes</taxon>
        <taxon>ecological metagenomes</taxon>
    </lineage>
</organism>
<evidence type="ECO:0000313" key="8">
    <source>
        <dbReference type="EMBL" id="OIQ84015.1"/>
    </source>
</evidence>
<keyword evidence="6 7" id="KW-0472">Membrane</keyword>
<evidence type="ECO:0000256" key="5">
    <source>
        <dbReference type="ARBA" id="ARBA00022989"/>
    </source>
</evidence>
<reference evidence="8" key="1">
    <citation type="submission" date="2016-10" db="EMBL/GenBank/DDBJ databases">
        <title>Sequence of Gallionella enrichment culture.</title>
        <authorList>
            <person name="Poehlein A."/>
            <person name="Muehling M."/>
            <person name="Daniel R."/>
        </authorList>
    </citation>
    <scope>NUCLEOTIDE SEQUENCE</scope>
</reference>
<dbReference type="InterPro" id="IPR001872">
    <property type="entry name" value="Peptidase_A8"/>
</dbReference>
<dbReference type="PANTHER" id="PTHR33695:SF1">
    <property type="entry name" value="LIPOPROTEIN SIGNAL PEPTIDASE"/>
    <property type="match status" value="1"/>
</dbReference>
<dbReference type="EMBL" id="MLJW01000652">
    <property type="protein sequence ID" value="OIQ84015.1"/>
    <property type="molecule type" value="Genomic_DNA"/>
</dbReference>
<dbReference type="PROSITE" id="PS00855">
    <property type="entry name" value="SPASE_II"/>
    <property type="match status" value="1"/>
</dbReference>
<dbReference type="HAMAP" id="MF_00161">
    <property type="entry name" value="LspA"/>
    <property type="match status" value="1"/>
</dbReference>
<dbReference type="NCBIfam" id="TIGR00077">
    <property type="entry name" value="lspA"/>
    <property type="match status" value="1"/>
</dbReference>
<keyword evidence="2" id="KW-0645">Protease</keyword>
<comment type="caution">
    <text evidence="8">The sequence shown here is derived from an EMBL/GenBank/DDBJ whole genome shotgun (WGS) entry which is preliminary data.</text>
</comment>
<dbReference type="EC" id="3.4.23.36" evidence="8"/>
<keyword evidence="3 7" id="KW-0812">Transmembrane</keyword>
<feature type="transmembrane region" description="Helical" evidence="7">
    <location>
        <begin position="99"/>
        <end position="119"/>
    </location>
</feature>
<evidence type="ECO:0000256" key="2">
    <source>
        <dbReference type="ARBA" id="ARBA00022670"/>
    </source>
</evidence>
<keyword evidence="4 8" id="KW-0378">Hydrolase</keyword>
<dbReference type="GO" id="GO:0004190">
    <property type="term" value="F:aspartic-type endopeptidase activity"/>
    <property type="evidence" value="ECO:0007669"/>
    <property type="project" value="UniProtKB-EC"/>
</dbReference>
<evidence type="ECO:0000256" key="7">
    <source>
        <dbReference type="SAM" id="Phobius"/>
    </source>
</evidence>
<protein>
    <submittedName>
        <fullName evidence="8">Lipoprotein signal peptidase</fullName>
        <ecNumber evidence="8">3.4.23.36</ecNumber>
    </submittedName>
</protein>
<keyword evidence="5 7" id="KW-1133">Transmembrane helix</keyword>
<accession>A0A1J5QVX0</accession>
<proteinExistence type="inferred from homology"/>
<dbReference type="AlphaFoldDB" id="A0A1J5QVX0"/>
<dbReference type="PANTHER" id="PTHR33695">
    <property type="entry name" value="LIPOPROTEIN SIGNAL PEPTIDASE"/>
    <property type="match status" value="1"/>
</dbReference>
<feature type="transmembrane region" description="Helical" evidence="7">
    <location>
        <begin position="139"/>
        <end position="160"/>
    </location>
</feature>
<dbReference type="GO" id="GO:0006508">
    <property type="term" value="P:proteolysis"/>
    <property type="evidence" value="ECO:0007669"/>
    <property type="project" value="UniProtKB-KW"/>
</dbReference>
<dbReference type="Pfam" id="PF01252">
    <property type="entry name" value="Peptidase_A8"/>
    <property type="match status" value="1"/>
</dbReference>
<evidence type="ECO:0000256" key="3">
    <source>
        <dbReference type="ARBA" id="ARBA00022692"/>
    </source>
</evidence>
<sequence length="171" mass="18319">MKAGATPETMARANVRWLLLAAAVLGADQLSKWWVRSALPLGGALPLTPFFNLVHAENPGAAFSFLAGADGWQRWLFTALGLGATVVIAALLRKPRRALFGAGLACVLGGALGNAVDRVLHGRVTDFLDFYVSRGATQWHWPAFNLADSAIAIGVALLLLDEWRQSRARTS</sequence>
<dbReference type="GO" id="GO:0016020">
    <property type="term" value="C:membrane"/>
    <property type="evidence" value="ECO:0007669"/>
    <property type="project" value="InterPro"/>
</dbReference>
<evidence type="ECO:0000256" key="1">
    <source>
        <dbReference type="ARBA" id="ARBA00022475"/>
    </source>
</evidence>